<dbReference type="InterPro" id="IPR008538">
    <property type="entry name" value="Uma2"/>
</dbReference>
<dbReference type="PANTHER" id="PTHR36558">
    <property type="entry name" value="GLR1098 PROTEIN"/>
    <property type="match status" value="1"/>
</dbReference>
<organism evidence="2 3">
    <name type="scientific">Clostridium kluyveri</name>
    <dbReference type="NCBI Taxonomy" id="1534"/>
    <lineage>
        <taxon>Bacteria</taxon>
        <taxon>Bacillati</taxon>
        <taxon>Bacillota</taxon>
        <taxon>Clostridia</taxon>
        <taxon>Eubacteriales</taxon>
        <taxon>Clostridiaceae</taxon>
        <taxon>Clostridium</taxon>
    </lineage>
</organism>
<evidence type="ECO:0000313" key="3">
    <source>
        <dbReference type="Proteomes" id="UP000184604"/>
    </source>
</evidence>
<dbReference type="EMBL" id="CP018335">
    <property type="protein sequence ID" value="APM37289.1"/>
    <property type="molecule type" value="Genomic_DNA"/>
</dbReference>
<protein>
    <recommendedName>
        <fullName evidence="1">Putative restriction endonuclease domain-containing protein</fullName>
    </recommendedName>
</protein>
<dbReference type="PANTHER" id="PTHR36558:SF1">
    <property type="entry name" value="RESTRICTION ENDONUCLEASE DOMAIN-CONTAINING PROTEIN-RELATED"/>
    <property type="match status" value="1"/>
</dbReference>
<dbReference type="Proteomes" id="UP000184604">
    <property type="component" value="Chromosome"/>
</dbReference>
<name>A0A1L5F2Q8_CLOKL</name>
<dbReference type="AlphaFoldDB" id="A0A1L5F2Q8"/>
<dbReference type="CDD" id="cd06260">
    <property type="entry name" value="DUF820-like"/>
    <property type="match status" value="1"/>
</dbReference>
<dbReference type="OrthoDB" id="9808428at2"/>
<dbReference type="RefSeq" id="WP_073537009.1">
    <property type="nucleotide sequence ID" value="NZ_CP018335.1"/>
</dbReference>
<evidence type="ECO:0000313" key="2">
    <source>
        <dbReference type="EMBL" id="APM37289.1"/>
    </source>
</evidence>
<gene>
    <name evidence="2" type="ORF">BS101_00175</name>
</gene>
<dbReference type="InterPro" id="IPR011335">
    <property type="entry name" value="Restrct_endonuc-II-like"/>
</dbReference>
<dbReference type="Gene3D" id="3.90.1570.10">
    <property type="entry name" value="tt1808, chain A"/>
    <property type="match status" value="1"/>
</dbReference>
<dbReference type="InterPro" id="IPR012296">
    <property type="entry name" value="Nuclease_put_TT1808"/>
</dbReference>
<accession>A0A1L5F2Q8</accession>
<dbReference type="Pfam" id="PF05685">
    <property type="entry name" value="Uma2"/>
    <property type="match status" value="1"/>
</dbReference>
<proteinExistence type="predicted"/>
<dbReference type="SUPFAM" id="SSF52980">
    <property type="entry name" value="Restriction endonuclease-like"/>
    <property type="match status" value="1"/>
</dbReference>
<sequence>MLPESKKYTYDEFLQLTKDTERTEFIDGEIYMLASPTPEHQRISGNIFFQLKNYFKNKECEPFAAPLDIVLENDSGDKTDIVQPDLMVICDKSKFTSSNYKGIPTLIIEILSPSTAAKDTIKKMDLYMRFKLAEYWIVRPKSKTVDIYVYDENLRAYTEPMAYSKDDVVKSSIFKDLSIKLENIF</sequence>
<reference evidence="2 3" key="1">
    <citation type="submission" date="2016-12" db="EMBL/GenBank/DDBJ databases">
        <title>Complete genome sequence of Clostridium kluyveri JZZ isolated from the pit mud of a Chinese flavor liquor-making factory.</title>
        <authorList>
            <person name="Wang Y."/>
        </authorList>
    </citation>
    <scope>NUCLEOTIDE SEQUENCE [LARGE SCALE GENOMIC DNA]</scope>
    <source>
        <strain evidence="2 3">JZZ</strain>
    </source>
</reference>
<evidence type="ECO:0000259" key="1">
    <source>
        <dbReference type="Pfam" id="PF05685"/>
    </source>
</evidence>
<feature type="domain" description="Putative restriction endonuclease" evidence="1">
    <location>
        <begin position="11"/>
        <end position="180"/>
    </location>
</feature>